<evidence type="ECO:0000313" key="3">
    <source>
        <dbReference type="EMBL" id="KAK8962949.1"/>
    </source>
</evidence>
<evidence type="ECO:0000256" key="1">
    <source>
        <dbReference type="SAM" id="MobiDB-lite"/>
    </source>
</evidence>
<comment type="caution">
    <text evidence="3">The sequence shown here is derived from an EMBL/GenBank/DDBJ whole genome shotgun (WGS) entry which is preliminary data.</text>
</comment>
<evidence type="ECO:0000256" key="2">
    <source>
        <dbReference type="SAM" id="Phobius"/>
    </source>
</evidence>
<gene>
    <name evidence="3" type="ORF">KSP40_PGU020558</name>
</gene>
<reference evidence="3 4" key="1">
    <citation type="journal article" date="2022" name="Nat. Plants">
        <title>Genomes of leafy and leafless Platanthera orchids illuminate the evolution of mycoheterotrophy.</title>
        <authorList>
            <person name="Li M.H."/>
            <person name="Liu K.W."/>
            <person name="Li Z."/>
            <person name="Lu H.C."/>
            <person name="Ye Q.L."/>
            <person name="Zhang D."/>
            <person name="Wang J.Y."/>
            <person name="Li Y.F."/>
            <person name="Zhong Z.M."/>
            <person name="Liu X."/>
            <person name="Yu X."/>
            <person name="Liu D.K."/>
            <person name="Tu X.D."/>
            <person name="Liu B."/>
            <person name="Hao Y."/>
            <person name="Liao X.Y."/>
            <person name="Jiang Y.T."/>
            <person name="Sun W.H."/>
            <person name="Chen J."/>
            <person name="Chen Y.Q."/>
            <person name="Ai Y."/>
            <person name="Zhai J.W."/>
            <person name="Wu S.S."/>
            <person name="Zhou Z."/>
            <person name="Hsiao Y.Y."/>
            <person name="Wu W.L."/>
            <person name="Chen Y.Y."/>
            <person name="Lin Y.F."/>
            <person name="Hsu J.L."/>
            <person name="Li C.Y."/>
            <person name="Wang Z.W."/>
            <person name="Zhao X."/>
            <person name="Zhong W.Y."/>
            <person name="Ma X.K."/>
            <person name="Ma L."/>
            <person name="Huang J."/>
            <person name="Chen G.Z."/>
            <person name="Huang M.Z."/>
            <person name="Huang L."/>
            <person name="Peng D.H."/>
            <person name="Luo Y.B."/>
            <person name="Zou S.Q."/>
            <person name="Chen S.P."/>
            <person name="Lan S."/>
            <person name="Tsai W.C."/>
            <person name="Van de Peer Y."/>
            <person name="Liu Z.J."/>
        </authorList>
    </citation>
    <scope>NUCLEOTIDE SEQUENCE [LARGE SCALE GENOMIC DNA]</scope>
    <source>
        <strain evidence="3">Lor288</strain>
    </source>
</reference>
<keyword evidence="2" id="KW-0812">Transmembrane</keyword>
<keyword evidence="2" id="KW-0472">Membrane</keyword>
<keyword evidence="2" id="KW-1133">Transmembrane helix</keyword>
<feature type="transmembrane region" description="Helical" evidence="2">
    <location>
        <begin position="128"/>
        <end position="148"/>
    </location>
</feature>
<feature type="region of interest" description="Disordered" evidence="1">
    <location>
        <begin position="1"/>
        <end position="35"/>
    </location>
</feature>
<sequence>MLTSTNKEVADVEDGEVSPGDHPGRRDGVPMLTTNEGGTPSELIAAFGMNRQRSLHFEGFVWGIKSLDSYLPGKRKRRYLLAKLGFQGPLLAISSSFFLAGYLVILFFGCMHLELHTYCTNLTISVDFVVGVLLASTDTTVIGALLMVNDPIIIDLLGIKVRFAYVSPLWWDPSPDPRCTGMLCALGYPFSLFLPLSPVIGSPRNVLWACLVEIEGGRGYKGQALEWWRRREVRSLGKRKSEP</sequence>
<protein>
    <submittedName>
        <fullName evidence="3">Uncharacterized protein</fullName>
    </submittedName>
</protein>
<organism evidence="3 4">
    <name type="scientific">Platanthera guangdongensis</name>
    <dbReference type="NCBI Taxonomy" id="2320717"/>
    <lineage>
        <taxon>Eukaryota</taxon>
        <taxon>Viridiplantae</taxon>
        <taxon>Streptophyta</taxon>
        <taxon>Embryophyta</taxon>
        <taxon>Tracheophyta</taxon>
        <taxon>Spermatophyta</taxon>
        <taxon>Magnoliopsida</taxon>
        <taxon>Liliopsida</taxon>
        <taxon>Asparagales</taxon>
        <taxon>Orchidaceae</taxon>
        <taxon>Orchidoideae</taxon>
        <taxon>Orchideae</taxon>
        <taxon>Orchidinae</taxon>
        <taxon>Platanthera</taxon>
    </lineage>
</organism>
<evidence type="ECO:0000313" key="4">
    <source>
        <dbReference type="Proteomes" id="UP001412067"/>
    </source>
</evidence>
<dbReference type="Proteomes" id="UP001412067">
    <property type="component" value="Unassembled WGS sequence"/>
</dbReference>
<keyword evidence="4" id="KW-1185">Reference proteome</keyword>
<accession>A0ABR2MGY1</accession>
<proteinExistence type="predicted"/>
<feature type="transmembrane region" description="Helical" evidence="2">
    <location>
        <begin position="84"/>
        <end position="108"/>
    </location>
</feature>
<dbReference type="EMBL" id="JBBWWR010000008">
    <property type="protein sequence ID" value="KAK8962949.1"/>
    <property type="molecule type" value="Genomic_DNA"/>
</dbReference>
<name>A0ABR2MGY1_9ASPA</name>